<dbReference type="Proteomes" id="UP000591131">
    <property type="component" value="Unassembled WGS sequence"/>
</dbReference>
<feature type="region of interest" description="Disordered" evidence="2">
    <location>
        <begin position="221"/>
        <end position="245"/>
    </location>
</feature>
<feature type="compositionally biased region" description="Acidic residues" evidence="2">
    <location>
        <begin position="339"/>
        <end position="349"/>
    </location>
</feature>
<accession>A0A7J6LBW3</accession>
<dbReference type="OrthoDB" id="438759at2759"/>
<reference evidence="3 4" key="1">
    <citation type="submission" date="2020-04" db="EMBL/GenBank/DDBJ databases">
        <title>Perkinsus chesapeaki whole genome sequence.</title>
        <authorList>
            <person name="Bogema D.R."/>
        </authorList>
    </citation>
    <scope>NUCLEOTIDE SEQUENCE [LARGE SCALE GENOMIC DNA]</scope>
    <source>
        <strain evidence="3">ATCC PRA-425</strain>
    </source>
</reference>
<feature type="compositionally biased region" description="Polar residues" evidence="2">
    <location>
        <begin position="689"/>
        <end position="702"/>
    </location>
</feature>
<sequence length="748" mass="83819">MSQVSAQRDDGGGASAYDTTDELPWNSPVEGVSHNYWPTPRKTVDSTQKIYTASNVPLEVSALEGQERCEESRLVIQGIAGIPVLDYCNEGRGIANEDDEVGGVSYDSGMCSERETFPDTENGTPVATSHLPLEGLPPPARLPLPHPAPYMPIMHPPPGLMHTPMTTNAMFYPSAQFAPQQCAQPPVYWFQHQHQPPAPQLCRVMPPMRAYNEGGNLPGVVATEEASSDGDRGSESCGEPVEEGRRDKMCDEIFAAVETALKLEKRRIREKYLRGDNISRTIEQSAQTSEPDSTSTAAQTLSKSANHCAAESQTPSAQTEPGPAAIEAAVQAKESSNENGEDGLEEEQEQGVCTPAEYKDLQMRSETQLMELRAKNIRLGELNRMKSALELKVRQLESERDQLQATRKDLSNQIGSLEERVKDLTEKLRDKTEEYQTAQRVVDIFKVEVRKWKTEARRVQQRQVQMASCSRCIEFTKLESAYGALQKELRLEQERCSAASRAREELKERLRDYVSPDREGQLLREIDNLTAMHEIDQRSLRKEISQIKEERDRFKIQHAEESHRSSKLMSELKEIRAGRTPVVDNADSWLVEQLDSAAQQHTTEVSELRSQLSKLKSELELTKIQSRQESDNAKMFTSLLQDAESEKERYRLKLIETEDALRRTRQNSSGSQRRLGETPPTSIGHVPASSDTPGSRSKSQFHNGKEGLQEAIGSYPRRSPTEAKSSRASSSDEDEEGALRVSRAVLRR</sequence>
<proteinExistence type="predicted"/>
<evidence type="ECO:0000256" key="2">
    <source>
        <dbReference type="SAM" id="MobiDB-lite"/>
    </source>
</evidence>
<name>A0A7J6LBW3_PERCH</name>
<feature type="region of interest" description="Disordered" evidence="2">
    <location>
        <begin position="1"/>
        <end position="40"/>
    </location>
</feature>
<evidence type="ECO:0000256" key="1">
    <source>
        <dbReference type="SAM" id="Coils"/>
    </source>
</evidence>
<dbReference type="AlphaFoldDB" id="A0A7J6LBW3"/>
<protein>
    <submittedName>
        <fullName evidence="3">Uncharacterized protein</fullName>
    </submittedName>
</protein>
<comment type="caution">
    <text evidence="3">The sequence shown here is derived from an EMBL/GenBank/DDBJ whole genome shotgun (WGS) entry which is preliminary data.</text>
</comment>
<feature type="coiled-coil region" evidence="1">
    <location>
        <begin position="379"/>
        <end position="441"/>
    </location>
</feature>
<evidence type="ECO:0000313" key="4">
    <source>
        <dbReference type="Proteomes" id="UP000591131"/>
    </source>
</evidence>
<feature type="compositionally biased region" description="Polar residues" evidence="2">
    <location>
        <begin position="282"/>
        <end position="319"/>
    </location>
</feature>
<feature type="region of interest" description="Disordered" evidence="2">
    <location>
        <begin position="661"/>
        <end position="748"/>
    </location>
</feature>
<keyword evidence="1" id="KW-0175">Coiled coil</keyword>
<evidence type="ECO:0000313" key="3">
    <source>
        <dbReference type="EMBL" id="KAF4656666.1"/>
    </source>
</evidence>
<dbReference type="EMBL" id="JAAPAO010000584">
    <property type="protein sequence ID" value="KAF4656666.1"/>
    <property type="molecule type" value="Genomic_DNA"/>
</dbReference>
<organism evidence="3 4">
    <name type="scientific">Perkinsus chesapeaki</name>
    <name type="common">Clam parasite</name>
    <name type="synonym">Perkinsus andrewsi</name>
    <dbReference type="NCBI Taxonomy" id="330153"/>
    <lineage>
        <taxon>Eukaryota</taxon>
        <taxon>Sar</taxon>
        <taxon>Alveolata</taxon>
        <taxon>Perkinsozoa</taxon>
        <taxon>Perkinsea</taxon>
        <taxon>Perkinsida</taxon>
        <taxon>Perkinsidae</taxon>
        <taxon>Perkinsus</taxon>
    </lineage>
</organism>
<gene>
    <name evidence="3" type="ORF">FOL47_008819</name>
</gene>
<feature type="region of interest" description="Disordered" evidence="2">
    <location>
        <begin position="282"/>
        <end position="353"/>
    </location>
</feature>
<keyword evidence="4" id="KW-1185">Reference proteome</keyword>